<dbReference type="Proteomes" id="UP000437736">
    <property type="component" value="Unassembled WGS sequence"/>
</dbReference>
<dbReference type="Gene3D" id="2.30.30.40">
    <property type="entry name" value="SH3 Domains"/>
    <property type="match status" value="1"/>
</dbReference>
<keyword evidence="4" id="KW-1185">Reference proteome</keyword>
<feature type="domain" description="SH3b" evidence="2">
    <location>
        <begin position="84"/>
        <end position="133"/>
    </location>
</feature>
<accession>A0ABW9QNR3</accession>
<dbReference type="EMBL" id="WJHE01000064">
    <property type="protein sequence ID" value="MST31420.1"/>
    <property type="molecule type" value="Genomic_DNA"/>
</dbReference>
<evidence type="ECO:0000313" key="3">
    <source>
        <dbReference type="EMBL" id="MST31420.1"/>
    </source>
</evidence>
<dbReference type="PROSITE" id="PS51257">
    <property type="entry name" value="PROKAR_LIPOPROTEIN"/>
    <property type="match status" value="1"/>
</dbReference>
<dbReference type="InterPro" id="IPR003646">
    <property type="entry name" value="SH3-like_bac-type"/>
</dbReference>
<feature type="region of interest" description="Disordered" evidence="1">
    <location>
        <begin position="40"/>
        <end position="76"/>
    </location>
</feature>
<dbReference type="Pfam" id="PF08239">
    <property type="entry name" value="SH3_3"/>
    <property type="match status" value="1"/>
</dbReference>
<proteinExistence type="predicted"/>
<sequence>MALTVRSHRVGGRLGRLGLLPALGLAAAVVGGCNLIGHSSSPTTSSLPSSTVPATTTTLPTTTTTLPVSGPQSSGPRTVLSPLGLNVRKAPSKSAPVEGTAAQGVVLTVLHYTSSNGGWLKVKGATATGWISAQPALSAPGEFRSYRSGAFRALYPTTWRVARLRGTSAAATQSTPGAAGVATARVLFRPTSGPGDIVVSAASGVRQLPDGRAGYGFARSSQVLVCGITAQMVVFRHAGGPPPTSAASSTPEPLTYLAQVRFAVTRQRALGLYADLPDLGRTLQIFDEFVAAVTFTAPRCTG</sequence>
<protein>
    <submittedName>
        <fullName evidence="3">SH3 domain-containing protein</fullName>
    </submittedName>
</protein>
<comment type="caution">
    <text evidence="3">The sequence shown here is derived from an EMBL/GenBank/DDBJ whole genome shotgun (WGS) entry which is preliminary data.</text>
</comment>
<name>A0ABW9QNR3_9ACTN</name>
<evidence type="ECO:0000259" key="2">
    <source>
        <dbReference type="Pfam" id="PF08239"/>
    </source>
</evidence>
<organism evidence="3 4">
    <name type="scientific">Acidiferrimicrobium australe</name>
    <dbReference type="NCBI Taxonomy" id="2664430"/>
    <lineage>
        <taxon>Bacteria</taxon>
        <taxon>Bacillati</taxon>
        <taxon>Actinomycetota</taxon>
        <taxon>Acidimicrobiia</taxon>
        <taxon>Acidimicrobiales</taxon>
        <taxon>Acidimicrobiaceae</taxon>
        <taxon>Acidiferrimicrobium</taxon>
    </lineage>
</organism>
<evidence type="ECO:0000256" key="1">
    <source>
        <dbReference type="SAM" id="MobiDB-lite"/>
    </source>
</evidence>
<feature type="compositionally biased region" description="Low complexity" evidence="1">
    <location>
        <begin position="40"/>
        <end position="69"/>
    </location>
</feature>
<gene>
    <name evidence="3" type="ORF">GHK86_01565</name>
</gene>
<evidence type="ECO:0000313" key="4">
    <source>
        <dbReference type="Proteomes" id="UP000437736"/>
    </source>
</evidence>
<reference evidence="3 4" key="1">
    <citation type="submission" date="2019-11" db="EMBL/GenBank/DDBJ databases">
        <title>Acidiferrimicrobium australis gen. nov., sp. nov., an acidophilic and obligately heterotrophic, member of the Actinobacteria that catalyses dissimilatory oxido- reduction of iron isolated from metal-rich acidic water in Chile.</title>
        <authorList>
            <person name="Gonzalez D."/>
            <person name="Huber K."/>
            <person name="Hedrich S."/>
            <person name="Rojas-Villalobos C."/>
            <person name="Quatrini R."/>
            <person name="Dinamarca M.A."/>
            <person name="Schwarz A."/>
            <person name="Canales C."/>
            <person name="Nancucheo I."/>
        </authorList>
    </citation>
    <scope>NUCLEOTIDE SEQUENCE [LARGE SCALE GENOMIC DNA]</scope>
    <source>
        <strain evidence="3 4">USS-CCA1</strain>
    </source>
</reference>